<gene>
    <name evidence="2" type="ORF">DHEL01_v207889</name>
</gene>
<dbReference type="EMBL" id="MAVT02000746">
    <property type="protein sequence ID" value="POS73720.1"/>
    <property type="molecule type" value="Genomic_DNA"/>
</dbReference>
<evidence type="ECO:0000313" key="2">
    <source>
        <dbReference type="EMBL" id="POS73720.1"/>
    </source>
</evidence>
<dbReference type="Gene3D" id="1.50.10.10">
    <property type="match status" value="1"/>
</dbReference>
<dbReference type="InterPro" id="IPR008928">
    <property type="entry name" value="6-hairpin_glycosidase_sf"/>
</dbReference>
<comment type="caution">
    <text evidence="2">The sequence shown here is derived from an EMBL/GenBank/DDBJ whole genome shotgun (WGS) entry which is preliminary data.</text>
</comment>
<sequence>MADQVLMSPLTSAQRLELNNPASTTMKYSTGFRTSALATAAVELVAALARGASDVTPTGLALGGTPSPETSSFGAFTLNDSSPVATLDYGIERGGYAFFTLSSLSQPVQIEVRYSEPFAGLNDPFSDGPFLFSPMLANSFRAETFNVTGVGRFVAPLLQGGQRWQSITLLTGGSITFDSVGLEATVDTTAVDELPGFFDSSDETLNEVWKLGALAASTACVVKGSQGAVWEVDPEKGVLVRSTKPSLTLDAIRFSSYTLDFETNIARGGVWWSVASTERTTAIQLMLVGELLEETTFVNTNRSLSQPNSVLLAYGFNFLDQTFIDSYLLGRFPVPFNVSEGSWYNVSTALSQNGYLSVSVGHEQIFNVSLGDYNVGGTISTSGTFGFGAWQDQAAYVRNVAVTDTATGAGLYSNSMTSTDVLAEYGTQANVGSVCLDGPKRDRTVWLGDFYHTARIIAASTSRHDLSRGTLQLLLDTQNDDGELALNPPLGYDPSNTYNTTGDLIDYQFLGLASLHSYVQHSNDLSFVAATWPRWQKAVSFLLSTISPADGLVHVPVAFLGQPQGGSAVSCLAVQALRNLAEIATALNDTSSGGSWTSAADSLAAAINAQLWDDSQGVYIESSADPTNFAITSTAFCITSGVADQTRAERSIAATEARLKLAPGYRDSTAADVSTAYISPNTNGFLLDALFITAAAAASSSSSSQNNDNTTTTEAADLVSTAGALVRSLWGAMLDSSSSSSRDQTKASATGASWEYVSQSGDPGLGLFTSLAHPWGGAATYVLTERVLGLRPAGGVAGFGYARWVVDVSAGVLLGLTRAGGGVVLDVVGTTTTLRASWVVVDADDSGGGGDDVPVRVLQCNVTAPAGTVGVFVYLGRSVALEGDTTYNVTINL</sequence>
<dbReference type="GO" id="GO:0005975">
    <property type="term" value="P:carbohydrate metabolic process"/>
    <property type="evidence" value="ECO:0007669"/>
    <property type="project" value="InterPro"/>
</dbReference>
<dbReference type="STRING" id="158607.A0A2P5HU07"/>
<dbReference type="SUPFAM" id="SSF48208">
    <property type="entry name" value="Six-hairpin glycosidases"/>
    <property type="match status" value="1"/>
</dbReference>
<dbReference type="Pfam" id="PF17389">
    <property type="entry name" value="Bac_rhamnosid6H"/>
    <property type="match status" value="1"/>
</dbReference>
<dbReference type="InterPro" id="IPR035396">
    <property type="entry name" value="Bac_rhamnosid6H"/>
</dbReference>
<protein>
    <submittedName>
        <fullName evidence="2">RhaA is able to hydrolyze alpha-1</fullName>
    </submittedName>
</protein>
<dbReference type="PANTHER" id="PTHR34987">
    <property type="entry name" value="C, PUTATIVE (AFU_ORTHOLOGUE AFUA_3G02880)-RELATED"/>
    <property type="match status" value="1"/>
</dbReference>
<dbReference type="OrthoDB" id="10036721at2759"/>
<dbReference type="PANTHER" id="PTHR34987:SF4">
    <property type="entry name" value="ALPHA-L-RHAMNOSIDASE C-TERMINAL DOMAIN-CONTAINING PROTEIN"/>
    <property type="match status" value="1"/>
</dbReference>
<proteinExistence type="predicted"/>
<dbReference type="InParanoid" id="A0A2P5HU07"/>
<feature type="domain" description="Alpha-L-rhamnosidase six-hairpin glycosidase" evidence="1">
    <location>
        <begin position="423"/>
        <end position="643"/>
    </location>
</feature>
<evidence type="ECO:0000313" key="3">
    <source>
        <dbReference type="Proteomes" id="UP000094444"/>
    </source>
</evidence>
<name>A0A2P5HU07_DIAHE</name>
<organism evidence="2 3">
    <name type="scientific">Diaporthe helianthi</name>
    <dbReference type="NCBI Taxonomy" id="158607"/>
    <lineage>
        <taxon>Eukaryota</taxon>
        <taxon>Fungi</taxon>
        <taxon>Dikarya</taxon>
        <taxon>Ascomycota</taxon>
        <taxon>Pezizomycotina</taxon>
        <taxon>Sordariomycetes</taxon>
        <taxon>Sordariomycetidae</taxon>
        <taxon>Diaporthales</taxon>
        <taxon>Diaporthaceae</taxon>
        <taxon>Diaporthe</taxon>
    </lineage>
</organism>
<accession>A0A2P5HU07</accession>
<keyword evidence="3" id="KW-1185">Reference proteome</keyword>
<evidence type="ECO:0000259" key="1">
    <source>
        <dbReference type="Pfam" id="PF17389"/>
    </source>
</evidence>
<reference evidence="2" key="1">
    <citation type="submission" date="2017-09" db="EMBL/GenBank/DDBJ databases">
        <title>Polyketide synthases of a Diaporthe helianthi virulent isolate.</title>
        <authorList>
            <person name="Baroncelli R."/>
        </authorList>
    </citation>
    <scope>NUCLEOTIDE SEQUENCE [LARGE SCALE GENOMIC DNA]</scope>
    <source>
        <strain evidence="2">7/96</strain>
    </source>
</reference>
<dbReference type="InterPro" id="IPR012341">
    <property type="entry name" value="6hp_glycosidase-like_sf"/>
</dbReference>
<dbReference type="Proteomes" id="UP000094444">
    <property type="component" value="Unassembled WGS sequence"/>
</dbReference>
<dbReference type="GO" id="GO:0003824">
    <property type="term" value="F:catalytic activity"/>
    <property type="evidence" value="ECO:0007669"/>
    <property type="project" value="UniProtKB-ARBA"/>
</dbReference>
<dbReference type="AlphaFoldDB" id="A0A2P5HU07"/>